<name>A0ABV9UFQ5_9ACTN</name>
<protein>
    <recommendedName>
        <fullName evidence="3">ATP-binding protein</fullName>
    </recommendedName>
</protein>
<proteinExistence type="predicted"/>
<keyword evidence="2" id="KW-1185">Reference proteome</keyword>
<reference evidence="2" key="1">
    <citation type="journal article" date="2019" name="Int. J. Syst. Evol. Microbiol.">
        <title>The Global Catalogue of Microorganisms (GCM) 10K type strain sequencing project: providing services to taxonomists for standard genome sequencing and annotation.</title>
        <authorList>
            <consortium name="The Broad Institute Genomics Platform"/>
            <consortium name="The Broad Institute Genome Sequencing Center for Infectious Disease"/>
            <person name="Wu L."/>
            <person name="Ma J."/>
        </authorList>
    </citation>
    <scope>NUCLEOTIDE SEQUENCE [LARGE SCALE GENOMIC DNA]</scope>
    <source>
        <strain evidence="2">KLKA75</strain>
    </source>
</reference>
<dbReference type="RefSeq" id="WP_378265050.1">
    <property type="nucleotide sequence ID" value="NZ_JBHSIT010000020.1"/>
</dbReference>
<comment type="caution">
    <text evidence="1">The sequence shown here is derived from an EMBL/GenBank/DDBJ whole genome shotgun (WGS) entry which is preliminary data.</text>
</comment>
<evidence type="ECO:0008006" key="3">
    <source>
        <dbReference type="Google" id="ProtNLM"/>
    </source>
</evidence>
<dbReference type="InterPro" id="IPR036890">
    <property type="entry name" value="HATPase_C_sf"/>
</dbReference>
<dbReference type="Gene3D" id="3.30.565.10">
    <property type="entry name" value="Histidine kinase-like ATPase, C-terminal domain"/>
    <property type="match status" value="1"/>
</dbReference>
<dbReference type="EMBL" id="JBHSIT010000020">
    <property type="protein sequence ID" value="MFC4913791.1"/>
    <property type="molecule type" value="Genomic_DNA"/>
</dbReference>
<evidence type="ECO:0000313" key="1">
    <source>
        <dbReference type="EMBL" id="MFC4913791.1"/>
    </source>
</evidence>
<evidence type="ECO:0000313" key="2">
    <source>
        <dbReference type="Proteomes" id="UP001595872"/>
    </source>
</evidence>
<dbReference type="SUPFAM" id="SSF55874">
    <property type="entry name" value="ATPase domain of HSP90 chaperone/DNA topoisomerase II/histidine kinase"/>
    <property type="match status" value="1"/>
</dbReference>
<gene>
    <name evidence="1" type="ORF">ACFPCY_41355</name>
</gene>
<sequence>MDSDASRIAVTGGLEAVRRRPLLYYGVPLDDPGLPGVVLSLAVRDALTEEATDAPLRVRVVIEGPRRFSVEDNGPGIPLARSGPDGALVLTEPMTTLLCGRPAVYKTGMAVVTALCAEAVADVWHDGRHYRQRADWTAEPRPLETLEPSDRHGTRVTYRLRDAYLSPAAALPDRPDALLQQLFVPPPERPDIPRPGPETTIELIDRRDGTRTLLLP</sequence>
<accession>A0ABV9UFQ5</accession>
<organism evidence="1 2">
    <name type="scientific">Actinomadura gamaensis</name>
    <dbReference type="NCBI Taxonomy" id="1763541"/>
    <lineage>
        <taxon>Bacteria</taxon>
        <taxon>Bacillati</taxon>
        <taxon>Actinomycetota</taxon>
        <taxon>Actinomycetes</taxon>
        <taxon>Streptosporangiales</taxon>
        <taxon>Thermomonosporaceae</taxon>
        <taxon>Actinomadura</taxon>
    </lineage>
</organism>
<dbReference type="Proteomes" id="UP001595872">
    <property type="component" value="Unassembled WGS sequence"/>
</dbReference>